<organism evidence="1">
    <name type="scientific">marine metagenome</name>
    <dbReference type="NCBI Taxonomy" id="408172"/>
    <lineage>
        <taxon>unclassified sequences</taxon>
        <taxon>metagenomes</taxon>
        <taxon>ecological metagenomes</taxon>
    </lineage>
</organism>
<dbReference type="EMBL" id="UINC01035715">
    <property type="protein sequence ID" value="SVB28559.1"/>
    <property type="molecule type" value="Genomic_DNA"/>
</dbReference>
<accession>A0A382CRQ7</accession>
<reference evidence="1" key="1">
    <citation type="submission" date="2018-05" db="EMBL/GenBank/DDBJ databases">
        <authorList>
            <person name="Lanie J.A."/>
            <person name="Ng W.-L."/>
            <person name="Kazmierczak K.M."/>
            <person name="Andrzejewski T.M."/>
            <person name="Davidsen T.M."/>
            <person name="Wayne K.J."/>
            <person name="Tettelin H."/>
            <person name="Glass J.I."/>
            <person name="Rusch D."/>
            <person name="Podicherti R."/>
            <person name="Tsui H.-C.T."/>
            <person name="Winkler M.E."/>
        </authorList>
    </citation>
    <scope>NUCLEOTIDE SEQUENCE</scope>
</reference>
<sequence>MYTLVKDNQKFKIKYTKDDGEEVRRFGIITDKCRGYGNRATDKRPFLHYYDLDKRGYRYATNWEII</sequence>
<dbReference type="AlphaFoldDB" id="A0A382CRQ7"/>
<evidence type="ECO:0000313" key="1">
    <source>
        <dbReference type="EMBL" id="SVB28559.1"/>
    </source>
</evidence>
<proteinExistence type="predicted"/>
<name>A0A382CRQ7_9ZZZZ</name>
<gene>
    <name evidence="1" type="ORF">METZ01_LOCUS181413</name>
</gene>
<protein>
    <submittedName>
        <fullName evidence="1">Uncharacterized protein</fullName>
    </submittedName>
</protein>